<feature type="domain" description="MucB/RseB N-terminal" evidence="6">
    <location>
        <begin position="29"/>
        <end position="203"/>
    </location>
</feature>
<accession>A0ABQ2XSU6</accession>
<name>A0ABQ2XSU6_9BURK</name>
<evidence type="ECO:0000259" key="6">
    <source>
        <dbReference type="Pfam" id="PF03888"/>
    </source>
</evidence>
<comment type="caution">
    <text evidence="8">The sequence shown here is derived from an EMBL/GenBank/DDBJ whole genome shotgun (WGS) entry which is preliminary data.</text>
</comment>
<dbReference type="Proteomes" id="UP000653343">
    <property type="component" value="Unassembled WGS sequence"/>
</dbReference>
<feature type="domain" description="MucB/RseB C-terminal" evidence="7">
    <location>
        <begin position="223"/>
        <end position="319"/>
    </location>
</feature>
<dbReference type="InterPro" id="IPR038484">
    <property type="entry name" value="MucB/RseB_C_sf"/>
</dbReference>
<evidence type="ECO:0000256" key="4">
    <source>
        <dbReference type="ARBA" id="ARBA00022764"/>
    </source>
</evidence>
<keyword evidence="9" id="KW-1185">Reference proteome</keyword>
<dbReference type="Pfam" id="PF03888">
    <property type="entry name" value="MucB_RseB"/>
    <property type="match status" value="1"/>
</dbReference>
<dbReference type="CDD" id="cd16327">
    <property type="entry name" value="RseB"/>
    <property type="match status" value="1"/>
</dbReference>
<organism evidence="8 9">
    <name type="scientific">Undibacterium squillarum</name>
    <dbReference type="NCBI Taxonomy" id="1131567"/>
    <lineage>
        <taxon>Bacteria</taxon>
        <taxon>Pseudomonadati</taxon>
        <taxon>Pseudomonadota</taxon>
        <taxon>Betaproteobacteria</taxon>
        <taxon>Burkholderiales</taxon>
        <taxon>Oxalobacteraceae</taxon>
        <taxon>Undibacterium</taxon>
    </lineage>
</organism>
<dbReference type="InterPro" id="IPR005588">
    <property type="entry name" value="MucB_RseB"/>
</dbReference>
<reference evidence="9" key="1">
    <citation type="journal article" date="2019" name="Int. J. Syst. Evol. Microbiol.">
        <title>The Global Catalogue of Microorganisms (GCM) 10K type strain sequencing project: providing services to taxonomists for standard genome sequencing and annotation.</title>
        <authorList>
            <consortium name="The Broad Institute Genomics Platform"/>
            <consortium name="The Broad Institute Genome Sequencing Center for Infectious Disease"/>
            <person name="Wu L."/>
            <person name="Ma J."/>
        </authorList>
    </citation>
    <scope>NUCLEOTIDE SEQUENCE [LARGE SCALE GENOMIC DNA]</scope>
    <source>
        <strain evidence="9">KCTC 23917</strain>
    </source>
</reference>
<dbReference type="InterPro" id="IPR033436">
    <property type="entry name" value="MucB/RseB_C"/>
</dbReference>
<feature type="chain" id="PRO_5046260058" evidence="5">
    <location>
        <begin position="22"/>
        <end position="325"/>
    </location>
</feature>
<dbReference type="Pfam" id="PF17188">
    <property type="entry name" value="MucB_RseB_C"/>
    <property type="match status" value="1"/>
</dbReference>
<evidence type="ECO:0000259" key="7">
    <source>
        <dbReference type="Pfam" id="PF17188"/>
    </source>
</evidence>
<dbReference type="PANTHER" id="PTHR38782:SF1">
    <property type="entry name" value="SIGMA-E FACTOR REGULATORY PROTEIN RSEB"/>
    <property type="match status" value="1"/>
</dbReference>
<protein>
    <submittedName>
        <fullName evidence="8">Siderophore-interacting protein</fullName>
    </submittedName>
</protein>
<dbReference type="RefSeq" id="WP_229792970.1">
    <property type="nucleotide sequence ID" value="NZ_BMYU01000001.1"/>
</dbReference>
<sequence>MLYKKIYLGMLLLAGSAFAFAAGSGEKNDPQKVLKSIQLAAQKLSYSGTFVYQQANQIRTSRITHVNDGGNEIEKLEILDGKPREYIRRNDEVSCYLPEQKLVQVEKDVNPESFPALLTQNAQALSEIYHIRKGESARVAGLDCQTYLLDPKDGFRYGYKLCADKNSNLLLRAQTVNTRNEVIEQIAFTQLQVGDIDRSKLKPGFSGAANWRIENLTVQSNISSGWIVKQLPAGYKKTKEIKRLIAGGTGGKTHPVIQMTFSDGLGAFSVFVEPDSEGRTEGSIQQGAMNITARRVGDAWITVVGEVPASVVRQVVSSLEFRPVK</sequence>
<evidence type="ECO:0000256" key="2">
    <source>
        <dbReference type="ARBA" id="ARBA00008150"/>
    </source>
</evidence>
<evidence type="ECO:0000256" key="1">
    <source>
        <dbReference type="ARBA" id="ARBA00004418"/>
    </source>
</evidence>
<dbReference type="InterPro" id="IPR033434">
    <property type="entry name" value="MucB/RseB_N"/>
</dbReference>
<keyword evidence="3 5" id="KW-0732">Signal</keyword>
<evidence type="ECO:0000313" key="8">
    <source>
        <dbReference type="EMBL" id="GGX29319.1"/>
    </source>
</evidence>
<dbReference type="PIRSF" id="PIRSF005427">
    <property type="entry name" value="RseB"/>
    <property type="match status" value="1"/>
</dbReference>
<evidence type="ECO:0000256" key="3">
    <source>
        <dbReference type="ARBA" id="ARBA00022729"/>
    </source>
</evidence>
<dbReference type="EMBL" id="BMYU01000001">
    <property type="protein sequence ID" value="GGX29319.1"/>
    <property type="molecule type" value="Genomic_DNA"/>
</dbReference>
<evidence type="ECO:0000313" key="9">
    <source>
        <dbReference type="Proteomes" id="UP000653343"/>
    </source>
</evidence>
<dbReference type="Gene3D" id="3.30.200.100">
    <property type="entry name" value="MucB/RseB, C-terminal domain"/>
    <property type="match status" value="1"/>
</dbReference>
<comment type="similarity">
    <text evidence="2">Belongs to the RseB family.</text>
</comment>
<keyword evidence="4" id="KW-0574">Periplasm</keyword>
<evidence type="ECO:0000256" key="5">
    <source>
        <dbReference type="SAM" id="SignalP"/>
    </source>
</evidence>
<comment type="subcellular location">
    <subcellularLocation>
        <location evidence="1">Periplasm</location>
    </subcellularLocation>
</comment>
<feature type="signal peptide" evidence="5">
    <location>
        <begin position="1"/>
        <end position="21"/>
    </location>
</feature>
<gene>
    <name evidence="8" type="primary">mucB</name>
    <name evidence="8" type="ORF">GCM10010946_02680</name>
</gene>
<proteinExistence type="inferred from homology"/>
<dbReference type="Gene3D" id="2.50.20.10">
    <property type="entry name" value="Lipoprotein localisation LolA/LolB/LppX"/>
    <property type="match status" value="1"/>
</dbReference>
<dbReference type="PANTHER" id="PTHR38782">
    <property type="match status" value="1"/>
</dbReference>